<dbReference type="RefSeq" id="WP_035124007.1">
    <property type="nucleotide sequence ID" value="NZ_JRHH01000001.1"/>
</dbReference>
<name>A0A095SZ52_9FLAO</name>
<dbReference type="InterPro" id="IPR018247">
    <property type="entry name" value="EF_Hand_1_Ca_BS"/>
</dbReference>
<accession>A0A095SZ52</accession>
<dbReference type="EMBL" id="JRHH01000001">
    <property type="protein sequence ID" value="KGD69634.1"/>
    <property type="molecule type" value="Genomic_DNA"/>
</dbReference>
<reference evidence="1 2" key="1">
    <citation type="submission" date="2014-09" db="EMBL/GenBank/DDBJ databases">
        <title>Whole Genome Shotgun of Flavobacterium aquatile LMG 4008.</title>
        <authorList>
            <person name="Gale A.N."/>
            <person name="Pipes S.E."/>
            <person name="Newman J.D."/>
        </authorList>
    </citation>
    <scope>NUCLEOTIDE SEQUENCE [LARGE SCALE GENOMIC DNA]</scope>
    <source>
        <strain evidence="1 2">LMG 4008</strain>
    </source>
</reference>
<gene>
    <name evidence="1" type="ORF">LG45_02445</name>
</gene>
<dbReference type="Proteomes" id="UP000029554">
    <property type="component" value="Unassembled WGS sequence"/>
</dbReference>
<dbReference type="STRING" id="1453498.LG45_02445"/>
<protein>
    <recommendedName>
        <fullName evidence="3">EF-hand domain-containing protein</fullName>
    </recommendedName>
</protein>
<evidence type="ECO:0008006" key="3">
    <source>
        <dbReference type="Google" id="ProtNLM"/>
    </source>
</evidence>
<comment type="caution">
    <text evidence="1">The sequence shown here is derived from an EMBL/GenBank/DDBJ whole genome shotgun (WGS) entry which is preliminary data.</text>
</comment>
<dbReference type="eggNOG" id="ENOG5032TEF">
    <property type="taxonomic scope" value="Bacteria"/>
</dbReference>
<dbReference type="PROSITE" id="PS00018">
    <property type="entry name" value="EF_HAND_1"/>
    <property type="match status" value="1"/>
</dbReference>
<dbReference type="PROSITE" id="PS51257">
    <property type="entry name" value="PROKAR_LIPOPROTEIN"/>
    <property type="match status" value="1"/>
</dbReference>
<evidence type="ECO:0000313" key="2">
    <source>
        <dbReference type="Proteomes" id="UP000029554"/>
    </source>
</evidence>
<sequence>MKNFSTYLFLSSILLFVSCKEEPKTPKVIYDATNKERSQQKIDTSKILVSDLPIQMEGTSVLLFPIGEFSVSNGSSKVKYSSSERESFVVSNSSEYEITGYLSNFKFQQVGSDSLSVLTDKPVLIERVTYLKTFADKTKKHFLVYVLEDMDSNKDGKLDSNDIKDLYISDISGSNFKKLSTDFQELIDWNIIDSQNRLYFRTIEDINKNGAFDKSDKVHYHYVDLLDKELKVLEFNPI</sequence>
<evidence type="ECO:0000313" key="1">
    <source>
        <dbReference type="EMBL" id="KGD69634.1"/>
    </source>
</evidence>
<dbReference type="AlphaFoldDB" id="A0A095SZ52"/>
<keyword evidence="2" id="KW-1185">Reference proteome</keyword>
<proteinExistence type="predicted"/>
<dbReference type="OrthoDB" id="997423at2"/>
<organism evidence="1 2">
    <name type="scientific">Flavobacterium aquatile LMG 4008 = ATCC 11947</name>
    <dbReference type="NCBI Taxonomy" id="1453498"/>
    <lineage>
        <taxon>Bacteria</taxon>
        <taxon>Pseudomonadati</taxon>
        <taxon>Bacteroidota</taxon>
        <taxon>Flavobacteriia</taxon>
        <taxon>Flavobacteriales</taxon>
        <taxon>Flavobacteriaceae</taxon>
        <taxon>Flavobacterium</taxon>
    </lineage>
</organism>